<evidence type="ECO:0000313" key="2">
    <source>
        <dbReference type="Proteomes" id="UP000219020"/>
    </source>
</evidence>
<sequence>MLDNFTSLQANGKQEVVHNGHLPGRYLQTWLGDITQVTYMYWNAHELPVLVLSEILLKASTFVW</sequence>
<organism evidence="1 2">
    <name type="scientific">Candidatus Enterovibrio escicola</name>
    <dbReference type="NCBI Taxonomy" id="1927127"/>
    <lineage>
        <taxon>Bacteria</taxon>
        <taxon>Pseudomonadati</taxon>
        <taxon>Pseudomonadota</taxon>
        <taxon>Gammaproteobacteria</taxon>
        <taxon>Vibrionales</taxon>
        <taxon>Vibrionaceae</taxon>
        <taxon>Enterovibrio</taxon>
    </lineage>
</organism>
<gene>
    <name evidence="1" type="ORF">BTN49_1494</name>
</gene>
<dbReference type="Proteomes" id="UP000219020">
    <property type="component" value="Unassembled WGS sequence"/>
</dbReference>
<dbReference type="EMBL" id="NBYY01000013">
    <property type="protein sequence ID" value="PCS22936.1"/>
    <property type="molecule type" value="Genomic_DNA"/>
</dbReference>
<protein>
    <recommendedName>
        <fullName evidence="3">Mobile element protein</fullName>
    </recommendedName>
</protein>
<name>A0A2A5T455_9GAMM</name>
<keyword evidence="2" id="KW-1185">Reference proteome</keyword>
<dbReference type="AlphaFoldDB" id="A0A2A5T455"/>
<dbReference type="RefSeq" id="WP_339375390.1">
    <property type="nucleotide sequence ID" value="NZ_CAWNJE010000031.1"/>
</dbReference>
<comment type="caution">
    <text evidence="1">The sequence shown here is derived from an EMBL/GenBank/DDBJ whole genome shotgun (WGS) entry which is preliminary data.</text>
</comment>
<accession>A0A2A5T455</accession>
<evidence type="ECO:0008006" key="3">
    <source>
        <dbReference type="Google" id="ProtNLM"/>
    </source>
</evidence>
<evidence type="ECO:0000313" key="1">
    <source>
        <dbReference type="EMBL" id="PCS22936.1"/>
    </source>
</evidence>
<proteinExistence type="predicted"/>
<reference evidence="2" key="1">
    <citation type="submission" date="2017-04" db="EMBL/GenBank/DDBJ databases">
        <title>Genome evolution of the luminous symbionts of deep sea anglerfish.</title>
        <authorList>
            <person name="Hendry T.A."/>
        </authorList>
    </citation>
    <scope>NUCLEOTIDE SEQUENCE [LARGE SCALE GENOMIC DNA]</scope>
</reference>